<dbReference type="InterPro" id="IPR011335">
    <property type="entry name" value="Restrct_endonuc-II-like"/>
</dbReference>
<feature type="domain" description="Restriction endonuclease type IV Mrr" evidence="3">
    <location>
        <begin position="66"/>
        <end position="175"/>
    </location>
</feature>
<dbReference type="Proteomes" id="UP000184241">
    <property type="component" value="Unassembled WGS sequence"/>
</dbReference>
<evidence type="ECO:0000313" key="4">
    <source>
        <dbReference type="EMBL" id="SHI25369.1"/>
    </source>
</evidence>
<protein>
    <submittedName>
        <fullName evidence="4">Restriction system protein</fullName>
    </submittedName>
</protein>
<dbReference type="GO" id="GO:0003916">
    <property type="term" value="F:DNA topoisomerase activity"/>
    <property type="evidence" value="ECO:0007669"/>
    <property type="project" value="InterPro"/>
</dbReference>
<dbReference type="InterPro" id="IPR011856">
    <property type="entry name" value="tRNA_endonuc-like_dom_sf"/>
</dbReference>
<dbReference type="Pfam" id="PF01396">
    <property type="entry name" value="Zn_ribbon_Top1"/>
    <property type="match status" value="1"/>
</dbReference>
<evidence type="ECO:0000313" key="5">
    <source>
        <dbReference type="Proteomes" id="UP000184241"/>
    </source>
</evidence>
<name>A0A1M5ZMP3_9CLOT</name>
<dbReference type="Gene3D" id="3.40.1350.10">
    <property type="match status" value="1"/>
</dbReference>
<feature type="transmembrane region" description="Helical" evidence="1">
    <location>
        <begin position="34"/>
        <end position="50"/>
    </location>
</feature>
<dbReference type="Gene3D" id="3.30.65.10">
    <property type="entry name" value="Bacterial Topoisomerase I, domain 1"/>
    <property type="match status" value="1"/>
</dbReference>
<keyword evidence="1" id="KW-1133">Transmembrane helix</keyword>
<dbReference type="InterPro" id="IPR013498">
    <property type="entry name" value="Topo_IA_Znf"/>
</dbReference>
<keyword evidence="1" id="KW-0472">Membrane</keyword>
<dbReference type="SUPFAM" id="SSF52980">
    <property type="entry name" value="Restriction endonuclease-like"/>
    <property type="match status" value="1"/>
</dbReference>
<dbReference type="RefSeq" id="WP_083553545.1">
    <property type="nucleotide sequence ID" value="NZ_FQXU01000009.1"/>
</dbReference>
<dbReference type="Pfam" id="PF04471">
    <property type="entry name" value="Mrr_cat"/>
    <property type="match status" value="1"/>
</dbReference>
<dbReference type="GO" id="GO:0003677">
    <property type="term" value="F:DNA binding"/>
    <property type="evidence" value="ECO:0007669"/>
    <property type="project" value="InterPro"/>
</dbReference>
<feature type="domain" description="DNA topoisomerase type IA zn finger" evidence="2">
    <location>
        <begin position="178"/>
        <end position="213"/>
    </location>
</feature>
<dbReference type="GO" id="GO:0006265">
    <property type="term" value="P:DNA topological change"/>
    <property type="evidence" value="ECO:0007669"/>
    <property type="project" value="InterPro"/>
</dbReference>
<dbReference type="GO" id="GO:0009307">
    <property type="term" value="P:DNA restriction-modification system"/>
    <property type="evidence" value="ECO:0007669"/>
    <property type="project" value="InterPro"/>
</dbReference>
<dbReference type="InterPro" id="IPR007560">
    <property type="entry name" value="Restrct_endonuc_IV_Mrr"/>
</dbReference>
<proteinExistence type="predicted"/>
<dbReference type="PANTHER" id="PTHR30015:SF6">
    <property type="entry name" value="SLL1429 PROTEIN"/>
    <property type="match status" value="1"/>
</dbReference>
<gene>
    <name evidence="4" type="ORF">SAMN02745941_03155</name>
</gene>
<keyword evidence="1" id="KW-0812">Transmembrane</keyword>
<dbReference type="AlphaFoldDB" id="A0A1M5ZMP3"/>
<accession>A0A1M5ZMP3</accession>
<dbReference type="SUPFAM" id="SSF57783">
    <property type="entry name" value="Zinc beta-ribbon"/>
    <property type="match status" value="1"/>
</dbReference>
<dbReference type="InterPro" id="IPR052906">
    <property type="entry name" value="Type_IV_Methyl-Rstrct_Enzyme"/>
</dbReference>
<dbReference type="PANTHER" id="PTHR30015">
    <property type="entry name" value="MRR RESTRICTION SYSTEM PROTEIN"/>
    <property type="match status" value="1"/>
</dbReference>
<feature type="transmembrane region" description="Helical" evidence="1">
    <location>
        <begin position="12"/>
        <end position="28"/>
    </location>
</feature>
<sequence length="213" mass="24643">MKKRLNKSQKLKITLFIIYCLFMIYSFFINLNKLISILMFILFSGIYVLYKKRREDNLKNSTIKKIDNMSGEEFEEFLQVIFKNKGYKTMLTPVTGDYGADLLIKKKGVKTVIQAKRWKNTVGVEAVQQVVASMKYYKATDAMVITNNYYSQNAINLAKVNNVRLWDRGDVIKLIKSGECPKCGADLLVRKGPYSEFLGCSNYPRCKYTEKIN</sequence>
<evidence type="ECO:0000259" key="3">
    <source>
        <dbReference type="Pfam" id="PF04471"/>
    </source>
</evidence>
<dbReference type="GO" id="GO:0015666">
    <property type="term" value="F:restriction endodeoxyribonuclease activity"/>
    <property type="evidence" value="ECO:0007669"/>
    <property type="project" value="TreeGrafter"/>
</dbReference>
<dbReference type="GO" id="GO:0005694">
    <property type="term" value="C:chromosome"/>
    <property type="evidence" value="ECO:0007669"/>
    <property type="project" value="InterPro"/>
</dbReference>
<evidence type="ECO:0000259" key="2">
    <source>
        <dbReference type="Pfam" id="PF01396"/>
    </source>
</evidence>
<organism evidence="4 5">
    <name type="scientific">Clostridium intestinale DSM 6191</name>
    <dbReference type="NCBI Taxonomy" id="1121320"/>
    <lineage>
        <taxon>Bacteria</taxon>
        <taxon>Bacillati</taxon>
        <taxon>Bacillota</taxon>
        <taxon>Clostridia</taxon>
        <taxon>Eubacteriales</taxon>
        <taxon>Clostridiaceae</taxon>
        <taxon>Clostridium</taxon>
    </lineage>
</organism>
<reference evidence="4 5" key="1">
    <citation type="submission" date="2016-11" db="EMBL/GenBank/DDBJ databases">
        <authorList>
            <person name="Jaros S."/>
            <person name="Januszkiewicz K."/>
            <person name="Wedrychowicz H."/>
        </authorList>
    </citation>
    <scope>NUCLEOTIDE SEQUENCE [LARGE SCALE GENOMIC DNA]</scope>
    <source>
        <strain evidence="4 5">DSM 6191</strain>
    </source>
</reference>
<dbReference type="EMBL" id="FQXU01000009">
    <property type="protein sequence ID" value="SHI25369.1"/>
    <property type="molecule type" value="Genomic_DNA"/>
</dbReference>
<evidence type="ECO:0000256" key="1">
    <source>
        <dbReference type="SAM" id="Phobius"/>
    </source>
</evidence>